<dbReference type="EMBL" id="AWUE01024052">
    <property type="protein sequence ID" value="OMO51769.1"/>
    <property type="molecule type" value="Genomic_DNA"/>
</dbReference>
<evidence type="ECO:0000313" key="2">
    <source>
        <dbReference type="EMBL" id="OMO51769.1"/>
    </source>
</evidence>
<comment type="caution">
    <text evidence="2">The sequence shown here is derived from an EMBL/GenBank/DDBJ whole genome shotgun (WGS) entry which is preliminary data.</text>
</comment>
<sequence length="102" mass="11351">MAIDPVLAAELALSSSRYPADVVKWDPTMPITECHVGFARQQPTNLVGCFEVLSLRQMASRGGRKKITIVFGLGWYEISVVVALLYIEEFSSIFELIEVMSI</sequence>
<feature type="transmembrane region" description="Helical" evidence="1">
    <location>
        <begin position="67"/>
        <end position="87"/>
    </location>
</feature>
<dbReference type="AlphaFoldDB" id="A0A1R3G141"/>
<keyword evidence="1" id="KW-0812">Transmembrane</keyword>
<accession>A0A1R3G141</accession>
<proteinExistence type="predicted"/>
<name>A0A1R3G141_9ROSI</name>
<dbReference type="Proteomes" id="UP000187203">
    <property type="component" value="Unassembled WGS sequence"/>
</dbReference>
<keyword evidence="1" id="KW-0472">Membrane</keyword>
<evidence type="ECO:0000256" key="1">
    <source>
        <dbReference type="SAM" id="Phobius"/>
    </source>
</evidence>
<keyword evidence="1" id="KW-1133">Transmembrane helix</keyword>
<protein>
    <submittedName>
        <fullName evidence="2">Uncharacterized protein</fullName>
    </submittedName>
</protein>
<keyword evidence="3" id="KW-1185">Reference proteome</keyword>
<gene>
    <name evidence="2" type="ORF">COLO4_37518</name>
</gene>
<organism evidence="2 3">
    <name type="scientific">Corchorus olitorius</name>
    <dbReference type="NCBI Taxonomy" id="93759"/>
    <lineage>
        <taxon>Eukaryota</taxon>
        <taxon>Viridiplantae</taxon>
        <taxon>Streptophyta</taxon>
        <taxon>Embryophyta</taxon>
        <taxon>Tracheophyta</taxon>
        <taxon>Spermatophyta</taxon>
        <taxon>Magnoliopsida</taxon>
        <taxon>eudicotyledons</taxon>
        <taxon>Gunneridae</taxon>
        <taxon>Pentapetalae</taxon>
        <taxon>rosids</taxon>
        <taxon>malvids</taxon>
        <taxon>Malvales</taxon>
        <taxon>Malvaceae</taxon>
        <taxon>Grewioideae</taxon>
        <taxon>Apeibeae</taxon>
        <taxon>Corchorus</taxon>
    </lineage>
</organism>
<reference evidence="3" key="1">
    <citation type="submission" date="2013-09" db="EMBL/GenBank/DDBJ databases">
        <title>Corchorus olitorius genome sequencing.</title>
        <authorList>
            <person name="Alam M."/>
            <person name="Haque M.S."/>
            <person name="Islam M.S."/>
            <person name="Emdad E.M."/>
            <person name="Islam M.M."/>
            <person name="Ahmed B."/>
            <person name="Halim A."/>
            <person name="Hossen Q.M.M."/>
            <person name="Hossain M.Z."/>
            <person name="Ahmed R."/>
            <person name="Khan M.M."/>
            <person name="Islam R."/>
            <person name="Rashid M.M."/>
            <person name="Khan S.A."/>
            <person name="Rahman M.S."/>
            <person name="Alam M."/>
            <person name="Yahiya A.S."/>
            <person name="Khan M.S."/>
            <person name="Azam M.S."/>
            <person name="Haque T."/>
            <person name="Lashkar M.Z.H."/>
            <person name="Akhand A.I."/>
            <person name="Morshed G."/>
            <person name="Roy S."/>
            <person name="Uddin K.S."/>
            <person name="Rabeya T."/>
            <person name="Hossain A.S."/>
            <person name="Chowdhury A."/>
            <person name="Snigdha A.R."/>
            <person name="Mortoza M.S."/>
            <person name="Matin S.A."/>
            <person name="Hoque S.M.E."/>
            <person name="Islam M.K."/>
            <person name="Roy D.K."/>
            <person name="Haider R."/>
            <person name="Moosa M.M."/>
            <person name="Elias S.M."/>
            <person name="Hasan A.M."/>
            <person name="Jahan S."/>
            <person name="Shafiuddin M."/>
            <person name="Mahmood N."/>
            <person name="Shommy N.S."/>
        </authorList>
    </citation>
    <scope>NUCLEOTIDE SEQUENCE [LARGE SCALE GENOMIC DNA]</scope>
    <source>
        <strain evidence="3">cv. O-4</strain>
    </source>
</reference>
<evidence type="ECO:0000313" key="3">
    <source>
        <dbReference type="Proteomes" id="UP000187203"/>
    </source>
</evidence>